<evidence type="ECO:0000256" key="7">
    <source>
        <dbReference type="PROSITE-ProRule" id="PRU00169"/>
    </source>
</evidence>
<dbReference type="Gene3D" id="3.30.450.20">
    <property type="entry name" value="PAS domain"/>
    <property type="match status" value="6"/>
</dbReference>
<dbReference type="CDD" id="cd00082">
    <property type="entry name" value="HisKA"/>
    <property type="match status" value="1"/>
</dbReference>
<dbReference type="RefSeq" id="WP_190966996.1">
    <property type="nucleotide sequence ID" value="NZ_JACJTB010000005.1"/>
</dbReference>
<dbReference type="PRINTS" id="PR00344">
    <property type="entry name" value="BCTRLSENSOR"/>
</dbReference>
<dbReference type="Pfam" id="PF00072">
    <property type="entry name" value="Response_reg"/>
    <property type="match status" value="1"/>
</dbReference>
<gene>
    <name evidence="12" type="ORF">H6G74_07045</name>
</gene>
<feature type="domain" description="PAC" evidence="11">
    <location>
        <begin position="349"/>
        <end position="402"/>
    </location>
</feature>
<dbReference type="PROSITE" id="PS50109">
    <property type="entry name" value="HIS_KIN"/>
    <property type="match status" value="1"/>
</dbReference>
<dbReference type="Gene3D" id="3.30.565.10">
    <property type="entry name" value="Histidine kinase-like ATPase, C-terminal domain"/>
    <property type="match status" value="1"/>
</dbReference>
<evidence type="ECO:0000259" key="8">
    <source>
        <dbReference type="PROSITE" id="PS50109"/>
    </source>
</evidence>
<evidence type="ECO:0000259" key="11">
    <source>
        <dbReference type="PROSITE" id="PS50113"/>
    </source>
</evidence>
<dbReference type="InterPro" id="IPR013655">
    <property type="entry name" value="PAS_fold_3"/>
</dbReference>
<dbReference type="SUPFAM" id="SSF55874">
    <property type="entry name" value="ATPase domain of HSP90 chaperone/DNA topoisomerase II/histidine kinase"/>
    <property type="match status" value="1"/>
</dbReference>
<dbReference type="CDD" id="cd16922">
    <property type="entry name" value="HATPase_EvgS-ArcB-TorS-like"/>
    <property type="match status" value="1"/>
</dbReference>
<dbReference type="InterPro" id="IPR011006">
    <property type="entry name" value="CheY-like_superfamily"/>
</dbReference>
<dbReference type="SMART" id="SM00086">
    <property type="entry name" value="PAC"/>
    <property type="match status" value="3"/>
</dbReference>
<dbReference type="InterPro" id="IPR001610">
    <property type="entry name" value="PAC"/>
</dbReference>
<dbReference type="NCBIfam" id="TIGR00229">
    <property type="entry name" value="sensory_box"/>
    <property type="match status" value="6"/>
</dbReference>
<dbReference type="InterPro" id="IPR001789">
    <property type="entry name" value="Sig_transdc_resp-reg_receiver"/>
</dbReference>
<dbReference type="SUPFAM" id="SSF47384">
    <property type="entry name" value="Homodimeric domain of signal transducing histidine kinase"/>
    <property type="match status" value="1"/>
</dbReference>
<feature type="domain" description="PAS" evidence="10">
    <location>
        <begin position="276"/>
        <end position="327"/>
    </location>
</feature>
<evidence type="ECO:0000256" key="4">
    <source>
        <dbReference type="ARBA" id="ARBA00022679"/>
    </source>
</evidence>
<dbReference type="EMBL" id="JACJTB010000005">
    <property type="protein sequence ID" value="MBD2594086.1"/>
    <property type="molecule type" value="Genomic_DNA"/>
</dbReference>
<dbReference type="PROSITE" id="PS50110">
    <property type="entry name" value="RESPONSE_REGULATORY"/>
    <property type="match status" value="1"/>
</dbReference>
<dbReference type="Pfam" id="PF08447">
    <property type="entry name" value="PAS_3"/>
    <property type="match status" value="1"/>
</dbReference>
<dbReference type="SUPFAM" id="SSF55785">
    <property type="entry name" value="PYP-like sensor domain (PAS domain)"/>
    <property type="match status" value="6"/>
</dbReference>
<feature type="domain" description="PAC" evidence="11">
    <location>
        <begin position="471"/>
        <end position="527"/>
    </location>
</feature>
<dbReference type="InterPro" id="IPR013656">
    <property type="entry name" value="PAS_4"/>
</dbReference>
<dbReference type="Pfam" id="PF08448">
    <property type="entry name" value="PAS_4"/>
    <property type="match status" value="4"/>
</dbReference>
<dbReference type="InterPro" id="IPR000700">
    <property type="entry name" value="PAS-assoc_C"/>
</dbReference>
<organism evidence="12 13">
    <name type="scientific">Nostoc spongiaeforme FACHB-130</name>
    <dbReference type="NCBI Taxonomy" id="1357510"/>
    <lineage>
        <taxon>Bacteria</taxon>
        <taxon>Bacillati</taxon>
        <taxon>Cyanobacteriota</taxon>
        <taxon>Cyanophyceae</taxon>
        <taxon>Nostocales</taxon>
        <taxon>Nostocaceae</taxon>
        <taxon>Nostoc</taxon>
    </lineage>
</organism>
<dbReference type="SMART" id="SM00388">
    <property type="entry name" value="HisKA"/>
    <property type="match status" value="1"/>
</dbReference>
<evidence type="ECO:0000256" key="2">
    <source>
        <dbReference type="ARBA" id="ARBA00012438"/>
    </source>
</evidence>
<feature type="domain" description="PAS" evidence="10">
    <location>
        <begin position="403"/>
        <end position="473"/>
    </location>
</feature>
<comment type="catalytic activity">
    <reaction evidence="1">
        <text>ATP + protein L-histidine = ADP + protein N-phospho-L-histidine.</text>
        <dbReference type="EC" id="2.7.13.3"/>
    </reaction>
</comment>
<evidence type="ECO:0000256" key="3">
    <source>
        <dbReference type="ARBA" id="ARBA00022553"/>
    </source>
</evidence>
<feature type="domain" description="Histidine kinase" evidence="8">
    <location>
        <begin position="791"/>
        <end position="1008"/>
    </location>
</feature>
<feature type="domain" description="Response regulatory" evidence="9">
    <location>
        <begin position="1033"/>
        <end position="1149"/>
    </location>
</feature>
<keyword evidence="5" id="KW-0418">Kinase</keyword>
<evidence type="ECO:0000256" key="6">
    <source>
        <dbReference type="ARBA" id="ARBA00023012"/>
    </source>
</evidence>
<dbReference type="PANTHER" id="PTHR43047:SF64">
    <property type="entry name" value="HISTIDINE KINASE CONTAINING CHEY-HOMOLOGOUS RECEIVER DOMAIN AND PAS DOMAIN-RELATED"/>
    <property type="match status" value="1"/>
</dbReference>
<feature type="domain" description="PAS" evidence="10">
    <location>
        <begin position="646"/>
        <end position="718"/>
    </location>
</feature>
<dbReference type="InterPro" id="IPR000014">
    <property type="entry name" value="PAS"/>
</dbReference>
<dbReference type="InterPro" id="IPR003661">
    <property type="entry name" value="HisK_dim/P_dom"/>
</dbReference>
<comment type="caution">
    <text evidence="12">The sequence shown here is derived from an EMBL/GenBank/DDBJ whole genome shotgun (WGS) entry which is preliminary data.</text>
</comment>
<dbReference type="CDD" id="cd00130">
    <property type="entry name" value="PAS"/>
    <property type="match status" value="5"/>
</dbReference>
<keyword evidence="4" id="KW-0808">Transferase</keyword>
<reference evidence="12 13" key="1">
    <citation type="journal article" date="2020" name="ISME J.">
        <title>Comparative genomics reveals insights into cyanobacterial evolution and habitat adaptation.</title>
        <authorList>
            <person name="Chen M.Y."/>
            <person name="Teng W.K."/>
            <person name="Zhao L."/>
            <person name="Hu C.X."/>
            <person name="Zhou Y.K."/>
            <person name="Han B.P."/>
            <person name="Song L.R."/>
            <person name="Shu W.S."/>
        </authorList>
    </citation>
    <scope>NUCLEOTIDE SEQUENCE [LARGE SCALE GENOMIC DNA]</scope>
    <source>
        <strain evidence="12 13">FACHB-130</strain>
    </source>
</reference>
<dbReference type="Proteomes" id="UP000603457">
    <property type="component" value="Unassembled WGS sequence"/>
</dbReference>
<dbReference type="SUPFAM" id="SSF52172">
    <property type="entry name" value="CheY-like"/>
    <property type="match status" value="1"/>
</dbReference>
<dbReference type="InterPro" id="IPR036890">
    <property type="entry name" value="HATPase_C_sf"/>
</dbReference>
<evidence type="ECO:0000259" key="9">
    <source>
        <dbReference type="PROSITE" id="PS50110"/>
    </source>
</evidence>
<dbReference type="SMART" id="SM00091">
    <property type="entry name" value="PAS"/>
    <property type="match status" value="6"/>
</dbReference>
<feature type="modified residue" description="4-aspartylphosphate" evidence="7">
    <location>
        <position position="1082"/>
    </location>
</feature>
<name>A0ABR8FTE5_9NOSO</name>
<dbReference type="Pfam" id="PF00512">
    <property type="entry name" value="HisKA"/>
    <property type="match status" value="1"/>
</dbReference>
<dbReference type="Gene3D" id="3.40.50.2300">
    <property type="match status" value="1"/>
</dbReference>
<evidence type="ECO:0000259" key="10">
    <source>
        <dbReference type="PROSITE" id="PS50112"/>
    </source>
</evidence>
<evidence type="ECO:0000256" key="5">
    <source>
        <dbReference type="ARBA" id="ARBA00022777"/>
    </source>
</evidence>
<dbReference type="InterPro" id="IPR036097">
    <property type="entry name" value="HisK_dim/P_sf"/>
</dbReference>
<dbReference type="InterPro" id="IPR035965">
    <property type="entry name" value="PAS-like_dom_sf"/>
</dbReference>
<protein>
    <recommendedName>
        <fullName evidence="2">histidine kinase</fullName>
        <ecNumber evidence="2">2.7.13.3</ecNumber>
    </recommendedName>
</protein>
<keyword evidence="13" id="KW-1185">Reference proteome</keyword>
<dbReference type="Pfam" id="PF13426">
    <property type="entry name" value="PAS_9"/>
    <property type="match status" value="1"/>
</dbReference>
<dbReference type="InterPro" id="IPR003594">
    <property type="entry name" value="HATPase_dom"/>
</dbReference>
<dbReference type="PANTHER" id="PTHR43047">
    <property type="entry name" value="TWO-COMPONENT HISTIDINE PROTEIN KINASE"/>
    <property type="match status" value="1"/>
</dbReference>
<feature type="domain" description="PAC" evidence="11">
    <location>
        <begin position="223"/>
        <end position="275"/>
    </location>
</feature>
<dbReference type="Pfam" id="PF02518">
    <property type="entry name" value="HATPase_c"/>
    <property type="match status" value="1"/>
</dbReference>
<dbReference type="PROSITE" id="PS50113">
    <property type="entry name" value="PAC"/>
    <property type="match status" value="6"/>
</dbReference>
<keyword evidence="3 7" id="KW-0597">Phosphoprotein</keyword>
<evidence type="ECO:0000313" key="12">
    <source>
        <dbReference type="EMBL" id="MBD2594086.1"/>
    </source>
</evidence>
<feature type="domain" description="PAC" evidence="11">
    <location>
        <begin position="596"/>
        <end position="652"/>
    </location>
</feature>
<feature type="domain" description="PAC" evidence="11">
    <location>
        <begin position="97"/>
        <end position="149"/>
    </location>
</feature>
<evidence type="ECO:0000256" key="1">
    <source>
        <dbReference type="ARBA" id="ARBA00000085"/>
    </source>
</evidence>
<dbReference type="Gene3D" id="1.10.287.130">
    <property type="match status" value="1"/>
</dbReference>
<dbReference type="InterPro" id="IPR005467">
    <property type="entry name" value="His_kinase_dom"/>
</dbReference>
<sequence>MSQIPEPKMFPDIQSLATTDINDNPLAIALYQTIEYAPMGIAIFNQDMQYLAVSHKWLEIYKLTKDIIGKSHYEIFPDIPEKWKQIHQQCLAGADAHNNADYFPRADGFGEWVNWSIRPWYLATGEVGGIMIFTENITQRKQTELALQRNEERYRSLITATCQIVWILPPDGLVINDITAWREFTGQTLEEILGSGWLDAVHPDDRLLTAQAWEKAVKNKNLFEIECRIRRYDGEYFYWLTRSVPVLEADGSIREWIGVQTNIQDRKQTEEDLRESNTLLRSILNSTPDYIVVKDVQGRYVTLNSNAANFMGRAVEEIIGKNDFELMPLEVARKYTIQDQQIITTGINTTDEEYLCSADGRINGTFRTTKTPWQDTDGNILGVIALASDIGDRKQAEEDLRHSNTLIRSVLDSTPDFIFVKDCQGRYVTVNTEMANFLGKSIDEIVGKDDTEIFSSDVVSEIRAKDHEIMITGKTEIFEEDVSFGTVKTTFLTTKAPWRDAQGNILGLIGITRNISDRKQIEEDLRDSNTLLRSILESTPDFIVVKDFQGRHVALNSNLANLMGKPIEDIIGKDDTEILPLDFAQTIMAKDRQIMITGETETFEEDVSTGGINGTFLTTKAPWRDHHGNIIGMIAITRNISDRKQAEFKLRQTLEILDSASDSIIIRDMDDRIAYWNRGAEVLYGWKREEVIGQYIHTFLKTVFPKPLENILSEFLQQGHWEGELHHQTRDGRSIIVASRWTLQRDENGQSYNQLEINNDITERKQAEFALAQAKEAAEAASHAKSEFLANMSHELRTPLNGILGYAQILQRSKHLKEDERSRIDVIYQCGSHLLTLINDILDLSKIEAQKVELMTSDFHFPAFLQGVAEMCRIRAELKSIQFQYQFASELPIGIRADEKRLRQVLINLLSNAIKFTDVGQVTFTISYASGGKIRFQVRDTGVGIAQEKLQAIFQPFEQVGDRRRQTEGTGLGLAISQRIVELMDSTIHVQSEIGVGSIFWFDVYLPEAQEWVKTSQADDFGQIIGIKDRKPKILVVDDKWENRSVIYNLLTPIGFEVTEANDGAEGWQKIAEFQPDLVITDLLMPELDGFELIHHIRQSEAFKHIIIIVSSASVFESDQHRSIEAGGNDFLPKPVQAIALFQKLRQFLNLEWLYEEQSPENQSVAHQVNFILPPQTEIETLYELVMKGNFKGIIKQAALISQIDPKYLPFAKRLQQLAQEFQDQEILALIHPQQ</sequence>
<dbReference type="PROSITE" id="PS50112">
    <property type="entry name" value="PAS"/>
    <property type="match status" value="5"/>
</dbReference>
<dbReference type="InterPro" id="IPR004358">
    <property type="entry name" value="Sig_transdc_His_kin-like_C"/>
</dbReference>
<feature type="domain" description="PAC" evidence="11">
    <location>
        <begin position="721"/>
        <end position="773"/>
    </location>
</feature>
<evidence type="ECO:0000313" key="13">
    <source>
        <dbReference type="Proteomes" id="UP000603457"/>
    </source>
</evidence>
<dbReference type="EC" id="2.7.13.3" evidence="2"/>
<dbReference type="SMART" id="SM00448">
    <property type="entry name" value="REC"/>
    <property type="match status" value="1"/>
</dbReference>
<dbReference type="SMART" id="SM00387">
    <property type="entry name" value="HATPase_c"/>
    <property type="match status" value="1"/>
</dbReference>
<accession>A0ABR8FTE5</accession>
<proteinExistence type="predicted"/>
<feature type="domain" description="PAS" evidence="10">
    <location>
        <begin position="150"/>
        <end position="220"/>
    </location>
</feature>
<feature type="domain" description="PAS" evidence="10">
    <location>
        <begin position="528"/>
        <end position="573"/>
    </location>
</feature>
<keyword evidence="6" id="KW-0902">Two-component regulatory system</keyword>